<feature type="domain" description="WRKY" evidence="7">
    <location>
        <begin position="226"/>
        <end position="292"/>
    </location>
</feature>
<feature type="compositionally biased region" description="Basic and acidic residues" evidence="6">
    <location>
        <begin position="173"/>
        <end position="185"/>
    </location>
</feature>
<dbReference type="Pfam" id="PF03106">
    <property type="entry name" value="WRKY"/>
    <property type="match status" value="1"/>
</dbReference>
<dbReference type="AlphaFoldDB" id="A0A7N0V0T6"/>
<comment type="subcellular location">
    <subcellularLocation>
        <location evidence="1">Nucleus</location>
    </subcellularLocation>
</comment>
<feature type="region of interest" description="Disordered" evidence="6">
    <location>
        <begin position="173"/>
        <end position="214"/>
    </location>
</feature>
<evidence type="ECO:0000313" key="9">
    <source>
        <dbReference type="Proteomes" id="UP000594263"/>
    </source>
</evidence>
<keyword evidence="5" id="KW-0539">Nucleus</keyword>
<evidence type="ECO:0000256" key="1">
    <source>
        <dbReference type="ARBA" id="ARBA00004123"/>
    </source>
</evidence>
<dbReference type="Gene3D" id="2.20.25.80">
    <property type="entry name" value="WRKY domain"/>
    <property type="match status" value="1"/>
</dbReference>
<evidence type="ECO:0000256" key="3">
    <source>
        <dbReference type="ARBA" id="ARBA00023125"/>
    </source>
</evidence>
<dbReference type="GO" id="GO:0003700">
    <property type="term" value="F:DNA-binding transcription factor activity"/>
    <property type="evidence" value="ECO:0007669"/>
    <property type="project" value="InterPro"/>
</dbReference>
<accession>A0A7N0V0T6</accession>
<feature type="compositionally biased region" description="Polar residues" evidence="6">
    <location>
        <begin position="36"/>
        <end position="49"/>
    </location>
</feature>
<protein>
    <recommendedName>
        <fullName evidence="7">WRKY domain-containing protein</fullName>
    </recommendedName>
</protein>
<dbReference type="InterPro" id="IPR036576">
    <property type="entry name" value="WRKY_dom_sf"/>
</dbReference>
<feature type="region of interest" description="Disordered" evidence="6">
    <location>
        <begin position="391"/>
        <end position="415"/>
    </location>
</feature>
<dbReference type="EnsemblPlants" id="Kaladp0095s0774.1.v1.1">
    <property type="protein sequence ID" value="Kaladp0095s0774.1.v1.1"/>
    <property type="gene ID" value="Kaladp0095s0774.v1.1"/>
</dbReference>
<dbReference type="FunFam" id="2.20.25.80:FF:000002">
    <property type="entry name" value="probable WRKY transcription factor 31"/>
    <property type="match status" value="1"/>
</dbReference>
<feature type="compositionally biased region" description="Low complexity" evidence="6">
    <location>
        <begin position="453"/>
        <end position="467"/>
    </location>
</feature>
<dbReference type="GO" id="GO:0043565">
    <property type="term" value="F:sequence-specific DNA binding"/>
    <property type="evidence" value="ECO:0007669"/>
    <property type="project" value="InterPro"/>
</dbReference>
<feature type="region of interest" description="Disordered" evidence="6">
    <location>
        <begin position="449"/>
        <end position="470"/>
    </location>
</feature>
<dbReference type="Proteomes" id="UP000594263">
    <property type="component" value="Unplaced"/>
</dbReference>
<evidence type="ECO:0000256" key="4">
    <source>
        <dbReference type="ARBA" id="ARBA00023163"/>
    </source>
</evidence>
<dbReference type="PANTHER" id="PTHR31429:SF86">
    <property type="entry name" value="WRKY TRANSCRIPTION FACTOR 61-RELATED"/>
    <property type="match status" value="1"/>
</dbReference>
<dbReference type="SUPFAM" id="SSF118290">
    <property type="entry name" value="WRKY DNA-binding domain"/>
    <property type="match status" value="1"/>
</dbReference>
<reference evidence="8" key="1">
    <citation type="submission" date="2021-01" db="UniProtKB">
        <authorList>
            <consortium name="EnsemblPlants"/>
        </authorList>
    </citation>
    <scope>IDENTIFICATION</scope>
</reference>
<evidence type="ECO:0000256" key="6">
    <source>
        <dbReference type="SAM" id="MobiDB-lite"/>
    </source>
</evidence>
<dbReference type="PROSITE" id="PS50811">
    <property type="entry name" value="WRKY"/>
    <property type="match status" value="1"/>
</dbReference>
<keyword evidence="2" id="KW-0805">Transcription regulation</keyword>
<proteinExistence type="predicted"/>
<feature type="compositionally biased region" description="Low complexity" evidence="6">
    <location>
        <begin position="397"/>
        <end position="412"/>
    </location>
</feature>
<dbReference type="GO" id="GO:0005634">
    <property type="term" value="C:nucleus"/>
    <property type="evidence" value="ECO:0007669"/>
    <property type="project" value="UniProtKB-SubCell"/>
</dbReference>
<dbReference type="OMA" id="QSEEPEF"/>
<organism evidence="8 9">
    <name type="scientific">Kalanchoe fedtschenkoi</name>
    <name type="common">Lavender scallops</name>
    <name type="synonym">South American air plant</name>
    <dbReference type="NCBI Taxonomy" id="63787"/>
    <lineage>
        <taxon>Eukaryota</taxon>
        <taxon>Viridiplantae</taxon>
        <taxon>Streptophyta</taxon>
        <taxon>Embryophyta</taxon>
        <taxon>Tracheophyta</taxon>
        <taxon>Spermatophyta</taxon>
        <taxon>Magnoliopsida</taxon>
        <taxon>eudicotyledons</taxon>
        <taxon>Gunneridae</taxon>
        <taxon>Pentapetalae</taxon>
        <taxon>Saxifragales</taxon>
        <taxon>Crassulaceae</taxon>
        <taxon>Kalanchoe</taxon>
    </lineage>
</organism>
<dbReference type="InterPro" id="IPR003657">
    <property type="entry name" value="WRKY_dom"/>
</dbReference>
<evidence type="ECO:0000256" key="5">
    <source>
        <dbReference type="ARBA" id="ARBA00023242"/>
    </source>
</evidence>
<dbReference type="Gramene" id="Kaladp0095s0774.1.v1.1">
    <property type="protein sequence ID" value="Kaladp0095s0774.1.v1.1"/>
    <property type="gene ID" value="Kaladp0095s0774.v1.1"/>
</dbReference>
<keyword evidence="3" id="KW-0238">DNA-binding</keyword>
<dbReference type="PANTHER" id="PTHR31429">
    <property type="entry name" value="WRKY TRANSCRIPTION FACTOR 36-RELATED"/>
    <property type="match status" value="1"/>
</dbReference>
<dbReference type="SMART" id="SM00774">
    <property type="entry name" value="WRKY"/>
    <property type="match status" value="1"/>
</dbReference>
<feature type="region of interest" description="Disordered" evidence="6">
    <location>
        <begin position="526"/>
        <end position="549"/>
    </location>
</feature>
<name>A0A7N0V0T6_KALFE</name>
<keyword evidence="9" id="KW-1185">Reference proteome</keyword>
<evidence type="ECO:0000259" key="7">
    <source>
        <dbReference type="PROSITE" id="PS50811"/>
    </source>
</evidence>
<sequence length="549" mass="59401">MEGYNASLERASGGGRAMEDSVELSSTDSDGDRACNLQSVTSKDAQLQSAKIEMGEVRKENERLRLHLDKMIKDYQALQKQVQDIENAELPSTSPDFNQATAASDSRQEFEEENELVSLSLGRTASIDLKRSKVIQGNESDSLALGLEDFKVFEEPKSDAPVENLAVQGHEIIRSSSEETTREELAAASSWPPQKVSKRSSEDNNEPSSYPRSSGKRARVCLRIRCETPTMNDGCQWRKYGQKIAKGNPCPRAYYRCTVAAACPVRKQVQRCADDMSILIITYEGTHNHPLPISATGLASTTSAAASMLLSGSSSTVANPTTSRPSHSFSAIPNKHIFQQQYQLPTSGSSFNPNSHHQTITLDLTSSNNAATSSQHSPHFNLFSRSSSMSYPTHQYSSRPRPTSLSFSSSSPANPPSWANNNKMLYSSSTSMSQFSTSTLDYSHFYQSTKQRNSNNPASNSNSTSPPVTESAITAALTSDPSFQSALAAALTTIIGGRVVPNFGSSSTNAQRAGSSSLMLGQAHLPIQPDALAKSTSTSPKDNVKEHSS</sequence>
<dbReference type="InterPro" id="IPR044810">
    <property type="entry name" value="WRKY_plant"/>
</dbReference>
<keyword evidence="4" id="KW-0804">Transcription</keyword>
<evidence type="ECO:0000256" key="2">
    <source>
        <dbReference type="ARBA" id="ARBA00023015"/>
    </source>
</evidence>
<evidence type="ECO:0000313" key="8">
    <source>
        <dbReference type="EnsemblPlants" id="Kaladp0095s0774.1.v1.1"/>
    </source>
</evidence>
<feature type="compositionally biased region" description="Polar residues" evidence="6">
    <location>
        <begin position="88"/>
        <end position="105"/>
    </location>
</feature>
<feature type="region of interest" description="Disordered" evidence="6">
    <location>
        <begin position="88"/>
        <end position="114"/>
    </location>
</feature>
<feature type="region of interest" description="Disordered" evidence="6">
    <location>
        <begin position="1"/>
        <end position="54"/>
    </location>
</feature>